<gene>
    <name evidence="2" type="ORF">MAR_017646</name>
</gene>
<evidence type="ECO:0000313" key="2">
    <source>
        <dbReference type="EMBL" id="WAR07688.1"/>
    </source>
</evidence>
<feature type="compositionally biased region" description="Basic and acidic residues" evidence="1">
    <location>
        <begin position="171"/>
        <end position="184"/>
    </location>
</feature>
<reference evidence="2" key="1">
    <citation type="submission" date="2022-11" db="EMBL/GenBank/DDBJ databases">
        <title>Centuries of genome instability and evolution in soft-shell clam transmissible cancer (bioRxiv).</title>
        <authorList>
            <person name="Hart S.F.M."/>
            <person name="Yonemitsu M.A."/>
            <person name="Giersch R.M."/>
            <person name="Beal B.F."/>
            <person name="Arriagada G."/>
            <person name="Davis B.W."/>
            <person name="Ostrander E.A."/>
            <person name="Goff S.P."/>
            <person name="Metzger M.J."/>
        </authorList>
    </citation>
    <scope>NUCLEOTIDE SEQUENCE</scope>
    <source>
        <strain evidence="2">MELC-2E11</strain>
        <tissue evidence="2">Siphon/mantle</tissue>
    </source>
</reference>
<feature type="compositionally biased region" description="Polar residues" evidence="1">
    <location>
        <begin position="35"/>
        <end position="52"/>
    </location>
</feature>
<feature type="compositionally biased region" description="Polar residues" evidence="1">
    <location>
        <begin position="134"/>
        <end position="145"/>
    </location>
</feature>
<feature type="region of interest" description="Disordered" evidence="1">
    <location>
        <begin position="134"/>
        <end position="323"/>
    </location>
</feature>
<organism evidence="2 3">
    <name type="scientific">Mya arenaria</name>
    <name type="common">Soft-shell clam</name>
    <dbReference type="NCBI Taxonomy" id="6604"/>
    <lineage>
        <taxon>Eukaryota</taxon>
        <taxon>Metazoa</taxon>
        <taxon>Spiralia</taxon>
        <taxon>Lophotrochozoa</taxon>
        <taxon>Mollusca</taxon>
        <taxon>Bivalvia</taxon>
        <taxon>Autobranchia</taxon>
        <taxon>Heteroconchia</taxon>
        <taxon>Euheterodonta</taxon>
        <taxon>Imparidentia</taxon>
        <taxon>Neoheterodontei</taxon>
        <taxon>Myida</taxon>
        <taxon>Myoidea</taxon>
        <taxon>Myidae</taxon>
        <taxon>Mya</taxon>
    </lineage>
</organism>
<evidence type="ECO:0000313" key="3">
    <source>
        <dbReference type="Proteomes" id="UP001164746"/>
    </source>
</evidence>
<feature type="compositionally biased region" description="Basic and acidic residues" evidence="1">
    <location>
        <begin position="278"/>
        <end position="301"/>
    </location>
</feature>
<keyword evidence="3" id="KW-1185">Reference proteome</keyword>
<accession>A0ABY7EGA1</accession>
<feature type="compositionally biased region" description="Basic residues" evidence="1">
    <location>
        <begin position="375"/>
        <end position="386"/>
    </location>
</feature>
<evidence type="ECO:0000256" key="1">
    <source>
        <dbReference type="SAM" id="MobiDB-lite"/>
    </source>
</evidence>
<feature type="compositionally biased region" description="Basic and acidic residues" evidence="1">
    <location>
        <begin position="225"/>
        <end position="269"/>
    </location>
</feature>
<proteinExistence type="predicted"/>
<sequence>MINIFGKLYTFLRRPPSPTGESSAEGLNYGDGNPDSGTPDNHESQGASNHGDASNKMEKESQVLPSSPGSDVDRGHIGSGTDLGLKSTKPVLEKVMNDSTASGDWEHIQDSNVAIINPNTEVDHNDQNIIIHSTDVNDANKNNSAVDMDSATVTPRDEPSAEEPQIQLSNEPDKLSSNEPKESFSNESVKPSSNESEKFSSNKPENPSEGLKNISNDSEMSSVKDGQKLAAEKDGGEKSAAEKDGGEKSAAERDGEEKSAAERDAEEKSAQAQSGGDTEAKKKSPDGHRNKEHDQDKKVSSDDSPPQHQSTEPKQQSTNAPVEGDYPSYLEYVCAMTLHSSQINPKDLLYKLGYLKGVDTNIVGDAVIGQNLPKKNQKQRGQRQKKTKENKNDRYEVGGGLCQDFRLKENPNIEKIVTTAGGDGAEKAPPLPSPIGQSKGAGEPIPSVGASQPVADSLDTFTEQVIQQAMQMAISEGLSESLIMEVIDDVTAQTNSTATPLKPRFQPTKVDLSRTPRSRPDQLAIGFNYHSDVVVKESPRTVGGQIIVLDNLRQPREQQEQLAIGFSFHADQLVKDSPRTEKGEVLIPGVVTTPRRKTRDQLAVGFGYHSNLIAKDTDVVEADKENNGIENNMSASKNKAFEKQAGKSDESDMVMKEHNQSCIEEQKVKSKKLFQDTFAIGFSHGSSQILKQSLDGNIDSEFVTGLIEDAVKDEGRNMSEMATEETVPIETDGSAIVPTGLPAGSVWELKYNRSLCTQAEYITSNIFIDVPCISLKVKFTLT</sequence>
<dbReference type="EMBL" id="CP111017">
    <property type="protein sequence ID" value="WAR07688.1"/>
    <property type="molecule type" value="Genomic_DNA"/>
</dbReference>
<name>A0ABY7EGA1_MYAAR</name>
<protein>
    <submittedName>
        <fullName evidence="2">Uncharacterized protein</fullName>
    </submittedName>
</protein>
<dbReference type="Proteomes" id="UP001164746">
    <property type="component" value="Chromosome 6"/>
</dbReference>
<feature type="region of interest" description="Disordered" evidence="1">
    <location>
        <begin position="373"/>
        <end position="397"/>
    </location>
</feature>
<feature type="compositionally biased region" description="Basic and acidic residues" evidence="1">
    <location>
        <begin position="387"/>
        <end position="396"/>
    </location>
</feature>
<feature type="compositionally biased region" description="Polar residues" evidence="1">
    <location>
        <begin position="302"/>
        <end position="320"/>
    </location>
</feature>
<feature type="region of interest" description="Disordered" evidence="1">
    <location>
        <begin position="9"/>
        <end position="89"/>
    </location>
</feature>